<dbReference type="OrthoDB" id="10029630at2759"/>
<keyword evidence="3" id="KW-1185">Reference proteome</keyword>
<dbReference type="InParanoid" id="E2ASG9"/>
<feature type="chain" id="PRO_5003157144" evidence="1">
    <location>
        <begin position="24"/>
        <end position="74"/>
    </location>
</feature>
<protein>
    <submittedName>
        <fullName evidence="2">Uncharacterized protein</fullName>
    </submittedName>
</protein>
<reference evidence="2 3" key="1">
    <citation type="journal article" date="2010" name="Science">
        <title>Genomic comparison of the ants Camponotus floridanus and Harpegnathos saltator.</title>
        <authorList>
            <person name="Bonasio R."/>
            <person name="Zhang G."/>
            <person name="Ye C."/>
            <person name="Mutti N.S."/>
            <person name="Fang X."/>
            <person name="Qin N."/>
            <person name="Donahue G."/>
            <person name="Yang P."/>
            <person name="Li Q."/>
            <person name="Li C."/>
            <person name="Zhang P."/>
            <person name="Huang Z."/>
            <person name="Berger S.L."/>
            <person name="Reinberg D."/>
            <person name="Wang J."/>
            <person name="Liebig J."/>
        </authorList>
    </citation>
    <scope>NUCLEOTIDE SEQUENCE [LARGE SCALE GENOMIC DNA]</scope>
    <source>
        <strain evidence="3">C129</strain>
    </source>
</reference>
<organism evidence="3">
    <name type="scientific">Camponotus floridanus</name>
    <name type="common">Florida carpenter ant</name>
    <dbReference type="NCBI Taxonomy" id="104421"/>
    <lineage>
        <taxon>Eukaryota</taxon>
        <taxon>Metazoa</taxon>
        <taxon>Ecdysozoa</taxon>
        <taxon>Arthropoda</taxon>
        <taxon>Hexapoda</taxon>
        <taxon>Insecta</taxon>
        <taxon>Pterygota</taxon>
        <taxon>Neoptera</taxon>
        <taxon>Endopterygota</taxon>
        <taxon>Hymenoptera</taxon>
        <taxon>Apocrita</taxon>
        <taxon>Aculeata</taxon>
        <taxon>Formicoidea</taxon>
        <taxon>Formicidae</taxon>
        <taxon>Formicinae</taxon>
        <taxon>Camponotus</taxon>
    </lineage>
</organism>
<feature type="signal peptide" evidence="1">
    <location>
        <begin position="1"/>
        <end position="23"/>
    </location>
</feature>
<name>E2ASG9_CAMFO</name>
<dbReference type="EMBL" id="GL442298">
    <property type="protein sequence ID" value="EFN63635.1"/>
    <property type="molecule type" value="Genomic_DNA"/>
</dbReference>
<dbReference type="AlphaFoldDB" id="E2ASG9"/>
<evidence type="ECO:0000313" key="3">
    <source>
        <dbReference type="Proteomes" id="UP000000311"/>
    </source>
</evidence>
<evidence type="ECO:0000256" key="1">
    <source>
        <dbReference type="SAM" id="SignalP"/>
    </source>
</evidence>
<dbReference type="Proteomes" id="UP000000311">
    <property type="component" value="Unassembled WGS sequence"/>
</dbReference>
<accession>E2ASG9</accession>
<evidence type="ECO:0000313" key="2">
    <source>
        <dbReference type="EMBL" id="EFN63635.1"/>
    </source>
</evidence>
<keyword evidence="1" id="KW-0732">Signal</keyword>
<proteinExistence type="predicted"/>
<sequence length="74" mass="8363">MVTVGICNFIVFWVIVLRSEANGKYLEGLNVNLGDALLFLREYDSAASLMCTRVTMAQWNFATNVTDANRQRMV</sequence>
<gene>
    <name evidence="2" type="ORF">EAG_07413</name>
</gene>